<name>A0A2H0UH61_9BACT</name>
<keyword evidence="9" id="KW-1003">Cell membrane</keyword>
<dbReference type="GO" id="GO:0009306">
    <property type="term" value="P:protein secretion"/>
    <property type="evidence" value="ECO:0007669"/>
    <property type="project" value="UniProtKB-UniRule"/>
</dbReference>
<dbReference type="Pfam" id="PF03840">
    <property type="entry name" value="SecG"/>
    <property type="match status" value="1"/>
</dbReference>
<dbReference type="InterPro" id="IPR004692">
    <property type="entry name" value="SecG"/>
</dbReference>
<dbReference type="Proteomes" id="UP000229612">
    <property type="component" value="Unassembled WGS sequence"/>
</dbReference>
<protein>
    <recommendedName>
        <fullName evidence="9">Protein-export membrane protein SecG</fullName>
    </recommendedName>
</protein>
<accession>A0A2H0UH61</accession>
<dbReference type="PRINTS" id="PR01651">
    <property type="entry name" value="SECGEXPORT"/>
</dbReference>
<evidence type="ECO:0000256" key="6">
    <source>
        <dbReference type="ARBA" id="ARBA00022989"/>
    </source>
</evidence>
<keyword evidence="5 9" id="KW-0653">Protein transport</keyword>
<evidence type="ECO:0000256" key="2">
    <source>
        <dbReference type="ARBA" id="ARBA00008445"/>
    </source>
</evidence>
<keyword evidence="8 9" id="KW-0472">Membrane</keyword>
<proteinExistence type="inferred from homology"/>
<keyword evidence="6 9" id="KW-1133">Transmembrane helix</keyword>
<gene>
    <name evidence="10" type="primary">secG</name>
    <name evidence="10" type="ORF">COU14_02810</name>
</gene>
<dbReference type="AlphaFoldDB" id="A0A2H0UH61"/>
<evidence type="ECO:0000313" key="10">
    <source>
        <dbReference type="EMBL" id="PIR85737.1"/>
    </source>
</evidence>
<evidence type="ECO:0000256" key="1">
    <source>
        <dbReference type="ARBA" id="ARBA00004141"/>
    </source>
</evidence>
<feature type="transmembrane region" description="Helical" evidence="9">
    <location>
        <begin position="58"/>
        <end position="79"/>
    </location>
</feature>
<comment type="subcellular location">
    <subcellularLocation>
        <location evidence="9">Cell membrane</location>
        <topology evidence="9">Multi-pass membrane protein</topology>
    </subcellularLocation>
    <subcellularLocation>
        <location evidence="1">Membrane</location>
        <topology evidence="1">Multi-pass membrane protein</topology>
    </subcellularLocation>
</comment>
<keyword evidence="7 9" id="KW-0811">Translocation</keyword>
<comment type="function">
    <text evidence="9">Involved in protein export. Participates in an early event of protein translocation.</text>
</comment>
<feature type="transmembrane region" description="Helical" evidence="9">
    <location>
        <begin position="6"/>
        <end position="29"/>
    </location>
</feature>
<evidence type="ECO:0000256" key="8">
    <source>
        <dbReference type="ARBA" id="ARBA00023136"/>
    </source>
</evidence>
<dbReference type="EMBL" id="PFBG01000031">
    <property type="protein sequence ID" value="PIR85737.1"/>
    <property type="molecule type" value="Genomic_DNA"/>
</dbReference>
<keyword evidence="3 9" id="KW-0813">Transport</keyword>
<evidence type="ECO:0000256" key="4">
    <source>
        <dbReference type="ARBA" id="ARBA00022692"/>
    </source>
</evidence>
<reference evidence="11" key="1">
    <citation type="submission" date="2017-09" db="EMBL/GenBank/DDBJ databases">
        <title>Depth-based differentiation of microbial function through sediment-hosted aquifers and enrichment of novel symbionts in the deep terrestrial subsurface.</title>
        <authorList>
            <person name="Probst A.J."/>
            <person name="Ladd B."/>
            <person name="Jarett J.K."/>
            <person name="Geller-Mcgrath D.E."/>
            <person name="Sieber C.M.K."/>
            <person name="Emerson J.B."/>
            <person name="Anantharaman K."/>
            <person name="Thomas B.C."/>
            <person name="Malmstrom R."/>
            <person name="Stieglmeier M."/>
            <person name="Klingl A."/>
            <person name="Woyke T."/>
            <person name="Ryan C.M."/>
            <person name="Banfield J.F."/>
        </authorList>
    </citation>
    <scope>NUCLEOTIDE SEQUENCE [LARGE SCALE GENOMIC DNA]</scope>
</reference>
<sequence length="80" mass="8691">MEFVRSVVIPILPYIQIVLAILLVAAILLQQRGSSLGGAFGGDNFSAAFHKRRGGELFLFRLSVILAVLFVLSALIHIIV</sequence>
<evidence type="ECO:0000256" key="7">
    <source>
        <dbReference type="ARBA" id="ARBA00023010"/>
    </source>
</evidence>
<dbReference type="GO" id="GO:0015450">
    <property type="term" value="F:protein-transporting ATPase activity"/>
    <property type="evidence" value="ECO:0007669"/>
    <property type="project" value="UniProtKB-UniRule"/>
</dbReference>
<keyword evidence="4 9" id="KW-0812">Transmembrane</keyword>
<evidence type="ECO:0000256" key="9">
    <source>
        <dbReference type="RuleBase" id="RU365087"/>
    </source>
</evidence>
<dbReference type="GO" id="GO:0005886">
    <property type="term" value="C:plasma membrane"/>
    <property type="evidence" value="ECO:0007669"/>
    <property type="project" value="UniProtKB-SubCell"/>
</dbReference>
<evidence type="ECO:0000256" key="3">
    <source>
        <dbReference type="ARBA" id="ARBA00022448"/>
    </source>
</evidence>
<evidence type="ECO:0000313" key="11">
    <source>
        <dbReference type="Proteomes" id="UP000229612"/>
    </source>
</evidence>
<organism evidence="10 11">
    <name type="scientific">Candidatus Kaiserbacteria bacterium CG10_big_fil_rev_8_21_14_0_10_44_10</name>
    <dbReference type="NCBI Taxonomy" id="1974606"/>
    <lineage>
        <taxon>Bacteria</taxon>
        <taxon>Candidatus Kaiseribacteriota</taxon>
    </lineage>
</organism>
<comment type="caution">
    <text evidence="10">The sequence shown here is derived from an EMBL/GenBank/DDBJ whole genome shotgun (WGS) entry which is preliminary data.</text>
</comment>
<dbReference type="NCBIfam" id="TIGR00810">
    <property type="entry name" value="secG"/>
    <property type="match status" value="1"/>
</dbReference>
<evidence type="ECO:0000256" key="5">
    <source>
        <dbReference type="ARBA" id="ARBA00022927"/>
    </source>
</evidence>
<comment type="similarity">
    <text evidence="2 9">Belongs to the SecG family.</text>
</comment>